<gene>
    <name evidence="2" type="ORF">QTG54_015170</name>
</gene>
<dbReference type="InterPro" id="IPR029044">
    <property type="entry name" value="Nucleotide-diphossugar_trans"/>
</dbReference>
<dbReference type="AlphaFoldDB" id="A0AAD8XVB1"/>
<protein>
    <submittedName>
        <fullName evidence="2">Glycosyltransferase family 32 protein</fullName>
    </submittedName>
</protein>
<reference evidence="2" key="1">
    <citation type="submission" date="2023-06" db="EMBL/GenBank/DDBJ databases">
        <title>Survivors Of The Sea: Transcriptome response of Skeletonema marinoi to long-term dormancy.</title>
        <authorList>
            <person name="Pinder M.I.M."/>
            <person name="Kourtchenko O."/>
            <person name="Robertson E.K."/>
            <person name="Larsson T."/>
            <person name="Maumus F."/>
            <person name="Osuna-Cruz C.M."/>
            <person name="Vancaester E."/>
            <person name="Stenow R."/>
            <person name="Vandepoele K."/>
            <person name="Ploug H."/>
            <person name="Bruchert V."/>
            <person name="Godhe A."/>
            <person name="Topel M."/>
        </authorList>
    </citation>
    <scope>NUCLEOTIDE SEQUENCE</scope>
    <source>
        <strain evidence="2">R05AC</strain>
    </source>
</reference>
<dbReference type="Pfam" id="PF04488">
    <property type="entry name" value="Gly_transf_sug"/>
    <property type="match status" value="1"/>
</dbReference>
<comment type="caution">
    <text evidence="2">The sequence shown here is derived from an EMBL/GenBank/DDBJ whole genome shotgun (WGS) entry which is preliminary data.</text>
</comment>
<sequence length="311" mass="35002">NAKATVNAYSTIWSDLEVVFLTDQDCLDALNEVEPDLIPFFHKEIGMFKADICRAAYLYLYGGYYFDVDVLVVRPFLAGDAKFVTVKGIGYHSNGFFQAFLASEKQNSIVGRSIQIMLQTLQGKRSRGRLFGPTALLQAWKEEGISLDENNETIYDNDGAYLLMEGNVNTLKREYSKISTVLRRNKHALSQKTPIVPDNDCEFSGGLCNFVVIDGADETLYFYSRILGTELCGKILHCKYQAAKAHFNAPPCEPSLDGKGCYWWPKLDDDTLKLDCEYSSDWPKQAKDTHNLFEDYNTCCHKDGGSSRCTG</sequence>
<name>A0AAD8XVB1_9STRA</name>
<keyword evidence="1" id="KW-0808">Transferase</keyword>
<dbReference type="InterPro" id="IPR051706">
    <property type="entry name" value="Glycosyltransferase_domain"/>
</dbReference>
<dbReference type="PANTHER" id="PTHR32385">
    <property type="entry name" value="MANNOSYL PHOSPHORYLINOSITOL CERAMIDE SYNTHASE"/>
    <property type="match status" value="1"/>
</dbReference>
<evidence type="ECO:0000313" key="2">
    <source>
        <dbReference type="EMBL" id="KAK1734167.1"/>
    </source>
</evidence>
<dbReference type="InterPro" id="IPR007577">
    <property type="entry name" value="GlycoTrfase_DXD_sugar-bd_CS"/>
</dbReference>
<dbReference type="Gene3D" id="3.90.550.20">
    <property type="match status" value="1"/>
</dbReference>
<accession>A0AAD8XVB1</accession>
<feature type="non-terminal residue" evidence="2">
    <location>
        <position position="1"/>
    </location>
</feature>
<dbReference type="GO" id="GO:0000030">
    <property type="term" value="F:mannosyltransferase activity"/>
    <property type="evidence" value="ECO:0007669"/>
    <property type="project" value="TreeGrafter"/>
</dbReference>
<keyword evidence="3" id="KW-1185">Reference proteome</keyword>
<proteinExistence type="predicted"/>
<dbReference type="SUPFAM" id="SSF53448">
    <property type="entry name" value="Nucleotide-diphospho-sugar transferases"/>
    <property type="match status" value="1"/>
</dbReference>
<dbReference type="PANTHER" id="PTHR32385:SF15">
    <property type="entry name" value="INOSITOL PHOSPHOCERAMIDE MANNOSYLTRANSFERASE 1"/>
    <property type="match status" value="1"/>
</dbReference>
<dbReference type="EMBL" id="JATAAI010000041">
    <property type="protein sequence ID" value="KAK1734167.1"/>
    <property type="molecule type" value="Genomic_DNA"/>
</dbReference>
<evidence type="ECO:0000313" key="3">
    <source>
        <dbReference type="Proteomes" id="UP001224775"/>
    </source>
</evidence>
<evidence type="ECO:0000256" key="1">
    <source>
        <dbReference type="ARBA" id="ARBA00022679"/>
    </source>
</evidence>
<dbReference type="Proteomes" id="UP001224775">
    <property type="component" value="Unassembled WGS sequence"/>
</dbReference>
<organism evidence="2 3">
    <name type="scientific">Skeletonema marinoi</name>
    <dbReference type="NCBI Taxonomy" id="267567"/>
    <lineage>
        <taxon>Eukaryota</taxon>
        <taxon>Sar</taxon>
        <taxon>Stramenopiles</taxon>
        <taxon>Ochrophyta</taxon>
        <taxon>Bacillariophyta</taxon>
        <taxon>Coscinodiscophyceae</taxon>
        <taxon>Thalassiosirophycidae</taxon>
        <taxon>Thalassiosirales</taxon>
        <taxon>Skeletonemataceae</taxon>
        <taxon>Skeletonema</taxon>
        <taxon>Skeletonema marinoi-dohrnii complex</taxon>
    </lineage>
</organism>
<dbReference type="GO" id="GO:0016020">
    <property type="term" value="C:membrane"/>
    <property type="evidence" value="ECO:0007669"/>
    <property type="project" value="GOC"/>
</dbReference>
<dbReference type="GO" id="GO:0051999">
    <property type="term" value="P:mannosyl-inositol phosphorylceramide biosynthetic process"/>
    <property type="evidence" value="ECO:0007669"/>
    <property type="project" value="TreeGrafter"/>
</dbReference>